<evidence type="ECO:0000313" key="4">
    <source>
        <dbReference type="Proteomes" id="UP001501523"/>
    </source>
</evidence>
<reference evidence="3 4" key="1">
    <citation type="journal article" date="2019" name="Int. J. Syst. Evol. Microbiol.">
        <title>The Global Catalogue of Microorganisms (GCM) 10K type strain sequencing project: providing services to taxonomists for standard genome sequencing and annotation.</title>
        <authorList>
            <consortium name="The Broad Institute Genomics Platform"/>
            <consortium name="The Broad Institute Genome Sequencing Center for Infectious Disease"/>
            <person name="Wu L."/>
            <person name="Ma J."/>
        </authorList>
    </citation>
    <scope>NUCLEOTIDE SEQUENCE [LARGE SCALE GENOMIC DNA]</scope>
    <source>
        <strain evidence="3 4">JCM 15421</strain>
    </source>
</reference>
<feature type="compositionally biased region" description="Pro residues" evidence="1">
    <location>
        <begin position="111"/>
        <end position="120"/>
    </location>
</feature>
<evidence type="ECO:0000256" key="2">
    <source>
        <dbReference type="SAM" id="SignalP"/>
    </source>
</evidence>
<feature type="signal peptide" evidence="2">
    <location>
        <begin position="1"/>
        <end position="22"/>
    </location>
</feature>
<protein>
    <submittedName>
        <fullName evidence="3">Uncharacterized protein</fullName>
    </submittedName>
</protein>
<accession>A0ABN1IBB9</accession>
<gene>
    <name evidence="3" type="ORF">GCM10009105_01260</name>
</gene>
<dbReference type="RefSeq" id="WP_343786085.1">
    <property type="nucleotide sequence ID" value="NZ_BAAAEU010000001.1"/>
</dbReference>
<sequence length="137" mass="14454">MKTLMRGALLALGLVVATGAFARSDVRDGNAMVTPVKGDKYSIDGVTMGKAELYGYIGDLRDREHLTGLVLKRGGDDEQRHVIGSIARTLQLKAFEQDGGDLKPIDLPAAQPTPPPPPVDSKPEATAPASDTTPPAH</sequence>
<evidence type="ECO:0000313" key="3">
    <source>
        <dbReference type="EMBL" id="GAA0704413.1"/>
    </source>
</evidence>
<keyword evidence="4" id="KW-1185">Reference proteome</keyword>
<feature type="compositionally biased region" description="Low complexity" evidence="1">
    <location>
        <begin position="124"/>
        <end position="137"/>
    </location>
</feature>
<comment type="caution">
    <text evidence="3">The sequence shown here is derived from an EMBL/GenBank/DDBJ whole genome shotgun (WGS) entry which is preliminary data.</text>
</comment>
<proteinExistence type="predicted"/>
<dbReference type="EMBL" id="BAAAEU010000001">
    <property type="protein sequence ID" value="GAA0704413.1"/>
    <property type="molecule type" value="Genomic_DNA"/>
</dbReference>
<dbReference type="Proteomes" id="UP001501523">
    <property type="component" value="Unassembled WGS sequence"/>
</dbReference>
<evidence type="ECO:0000256" key="1">
    <source>
        <dbReference type="SAM" id="MobiDB-lite"/>
    </source>
</evidence>
<organism evidence="3 4">
    <name type="scientific">Dokdonella soli</name>
    <dbReference type="NCBI Taxonomy" id="529810"/>
    <lineage>
        <taxon>Bacteria</taxon>
        <taxon>Pseudomonadati</taxon>
        <taxon>Pseudomonadota</taxon>
        <taxon>Gammaproteobacteria</taxon>
        <taxon>Lysobacterales</taxon>
        <taxon>Rhodanobacteraceae</taxon>
        <taxon>Dokdonella</taxon>
    </lineage>
</organism>
<keyword evidence="2" id="KW-0732">Signal</keyword>
<feature type="chain" id="PRO_5047396476" evidence="2">
    <location>
        <begin position="23"/>
        <end position="137"/>
    </location>
</feature>
<feature type="region of interest" description="Disordered" evidence="1">
    <location>
        <begin position="99"/>
        <end position="137"/>
    </location>
</feature>
<name>A0ABN1IBB9_9GAMM</name>